<evidence type="ECO:0000313" key="1">
    <source>
        <dbReference type="EMBL" id="EXF86164.1"/>
    </source>
</evidence>
<gene>
    <name evidence="1" type="ORF">CFIO01_13260</name>
</gene>
<dbReference type="AlphaFoldDB" id="A0A010S5X5"/>
<dbReference type="KEGG" id="cfj:CFIO01_13260"/>
<dbReference type="Proteomes" id="UP000020467">
    <property type="component" value="Unassembled WGS sequence"/>
</dbReference>
<sequence length="156" mass="17025">MPPCARWTPPGLLEAALQDTLRRLNANVAPRPKPYLQVFSTASEVVMCQYSRVRAGMPTPDEQAMAGALTCDESSRKCDLRRTWLKDSCWRGGSRAASVAKGSKALAACMPELPSSEERGGKEPQRNLAVRVVQNHCLVAFVAAAAALSQRTNQRR</sequence>
<dbReference type="OrthoDB" id="10574804at2759"/>
<accession>A0A010S5X5</accession>
<comment type="caution">
    <text evidence="1">The sequence shown here is derived from an EMBL/GenBank/DDBJ whole genome shotgun (WGS) entry which is preliminary data.</text>
</comment>
<dbReference type="HOGENOM" id="CLU_1686420_0_0_1"/>
<name>A0A010S5X5_9PEZI</name>
<organism evidence="1 2">
    <name type="scientific">Colletotrichum fioriniae PJ7</name>
    <dbReference type="NCBI Taxonomy" id="1445577"/>
    <lineage>
        <taxon>Eukaryota</taxon>
        <taxon>Fungi</taxon>
        <taxon>Dikarya</taxon>
        <taxon>Ascomycota</taxon>
        <taxon>Pezizomycotina</taxon>
        <taxon>Sordariomycetes</taxon>
        <taxon>Hypocreomycetidae</taxon>
        <taxon>Glomerellales</taxon>
        <taxon>Glomerellaceae</taxon>
        <taxon>Colletotrichum</taxon>
        <taxon>Colletotrichum acutatum species complex</taxon>
    </lineage>
</organism>
<reference evidence="1 2" key="1">
    <citation type="submission" date="2014-02" db="EMBL/GenBank/DDBJ databases">
        <title>The genome sequence of Colletotrichum fioriniae PJ7.</title>
        <authorList>
            <person name="Baroncelli R."/>
            <person name="Thon M.R."/>
        </authorList>
    </citation>
    <scope>NUCLEOTIDE SEQUENCE [LARGE SCALE GENOMIC DNA]</scope>
    <source>
        <strain evidence="1 2">PJ7</strain>
    </source>
</reference>
<protein>
    <submittedName>
        <fullName evidence="1">Uncharacterized protein</fullName>
    </submittedName>
</protein>
<keyword evidence="2" id="KW-1185">Reference proteome</keyword>
<dbReference type="EMBL" id="JARH01000023">
    <property type="protein sequence ID" value="EXF86164.1"/>
    <property type="molecule type" value="Genomic_DNA"/>
</dbReference>
<evidence type="ECO:0000313" key="2">
    <source>
        <dbReference type="Proteomes" id="UP000020467"/>
    </source>
</evidence>
<proteinExistence type="predicted"/>